<organism evidence="5 6">
    <name type="scientific">Hyaloscypha variabilis (strain UAMH 11265 / GT02V1 / F)</name>
    <name type="common">Meliniomyces variabilis</name>
    <dbReference type="NCBI Taxonomy" id="1149755"/>
    <lineage>
        <taxon>Eukaryota</taxon>
        <taxon>Fungi</taxon>
        <taxon>Dikarya</taxon>
        <taxon>Ascomycota</taxon>
        <taxon>Pezizomycotina</taxon>
        <taxon>Leotiomycetes</taxon>
        <taxon>Helotiales</taxon>
        <taxon>Hyaloscyphaceae</taxon>
        <taxon>Hyaloscypha</taxon>
        <taxon>Hyaloscypha variabilis</taxon>
    </lineage>
</organism>
<dbReference type="Pfam" id="PF01822">
    <property type="entry name" value="WSC"/>
    <property type="match status" value="2"/>
</dbReference>
<keyword evidence="2" id="KW-0472">Membrane</keyword>
<dbReference type="AlphaFoldDB" id="A0A2J6SAB4"/>
<feature type="transmembrane region" description="Helical" evidence="2">
    <location>
        <begin position="258"/>
        <end position="276"/>
    </location>
</feature>
<evidence type="ECO:0000256" key="3">
    <source>
        <dbReference type="SAM" id="SignalP"/>
    </source>
</evidence>
<keyword evidence="2" id="KW-1133">Transmembrane helix</keyword>
<dbReference type="PROSITE" id="PS51212">
    <property type="entry name" value="WSC"/>
    <property type="match status" value="1"/>
</dbReference>
<sequence length="279" mass="29386">MLIPTYCLTRALSLMVAYSLTVQASPSMIMRKRPVPFASQPTAPGLVQRGSYNSYSPCPTTASIISYNNLGCWSDASTRILSGSSAGGSDIDVEYCQSFCSQNSYTIFGVEAANHCYCGNTLANQPASASSDDCSDACTANSQEICGAKWRINIYSLVPTAASLTGYSNLGCWKDTTLRILPGSSTAAANCYCGNTLVNEPVSASSDDCSMTCAGNPQEICGADWRINIYSSTETITYNTAPPNGTSGGGGLNRSDKIALGVGIPPIFIGLLALWWRLG</sequence>
<dbReference type="PANTHER" id="PTHR45964">
    <property type="entry name" value="WSCD FAMILY MEMBER CG9164"/>
    <property type="match status" value="1"/>
</dbReference>
<dbReference type="STRING" id="1149755.A0A2J6SAB4"/>
<dbReference type="PANTHER" id="PTHR45964:SF5">
    <property type="entry name" value="WSCD FAMILY MEMBER CG9164"/>
    <property type="match status" value="1"/>
</dbReference>
<protein>
    <submittedName>
        <fullName evidence="5">WSC-domain-containing protein</fullName>
    </submittedName>
</protein>
<accession>A0A2J6SAB4</accession>
<keyword evidence="2" id="KW-0812">Transmembrane</keyword>
<feature type="domain" description="WSC" evidence="4">
    <location>
        <begin position="66"/>
        <end position="158"/>
    </location>
</feature>
<dbReference type="InterPro" id="IPR002889">
    <property type="entry name" value="WSC_carb-bd"/>
</dbReference>
<keyword evidence="3" id="KW-0732">Signal</keyword>
<feature type="signal peptide" evidence="3">
    <location>
        <begin position="1"/>
        <end position="24"/>
    </location>
</feature>
<name>A0A2J6SAB4_HYAVF</name>
<dbReference type="SMART" id="SM00321">
    <property type="entry name" value="WSC"/>
    <property type="match status" value="1"/>
</dbReference>
<evidence type="ECO:0000256" key="2">
    <source>
        <dbReference type="SAM" id="Phobius"/>
    </source>
</evidence>
<reference evidence="5 6" key="1">
    <citation type="submission" date="2016-04" db="EMBL/GenBank/DDBJ databases">
        <title>A degradative enzymes factory behind the ericoid mycorrhizal symbiosis.</title>
        <authorList>
            <consortium name="DOE Joint Genome Institute"/>
            <person name="Martino E."/>
            <person name="Morin E."/>
            <person name="Grelet G."/>
            <person name="Kuo A."/>
            <person name="Kohler A."/>
            <person name="Daghino S."/>
            <person name="Barry K."/>
            <person name="Choi C."/>
            <person name="Cichocki N."/>
            <person name="Clum A."/>
            <person name="Copeland A."/>
            <person name="Hainaut M."/>
            <person name="Haridas S."/>
            <person name="Labutti K."/>
            <person name="Lindquist E."/>
            <person name="Lipzen A."/>
            <person name="Khouja H.-R."/>
            <person name="Murat C."/>
            <person name="Ohm R."/>
            <person name="Olson A."/>
            <person name="Spatafora J."/>
            <person name="Veneault-Fourrey C."/>
            <person name="Henrissat B."/>
            <person name="Grigoriev I."/>
            <person name="Martin F."/>
            <person name="Perotto S."/>
        </authorList>
    </citation>
    <scope>NUCLEOTIDE SEQUENCE [LARGE SCALE GENOMIC DNA]</scope>
    <source>
        <strain evidence="5 6">F</strain>
    </source>
</reference>
<dbReference type="OrthoDB" id="5985073at2759"/>
<evidence type="ECO:0000256" key="1">
    <source>
        <dbReference type="ARBA" id="ARBA00022737"/>
    </source>
</evidence>
<dbReference type="Proteomes" id="UP000235786">
    <property type="component" value="Unassembled WGS sequence"/>
</dbReference>
<feature type="chain" id="PRO_5014466132" evidence="3">
    <location>
        <begin position="25"/>
        <end position="279"/>
    </location>
</feature>
<evidence type="ECO:0000313" key="6">
    <source>
        <dbReference type="Proteomes" id="UP000235786"/>
    </source>
</evidence>
<keyword evidence="1" id="KW-0677">Repeat</keyword>
<evidence type="ECO:0000313" key="5">
    <source>
        <dbReference type="EMBL" id="PMD47711.1"/>
    </source>
</evidence>
<dbReference type="EMBL" id="KZ613938">
    <property type="protein sequence ID" value="PMD47711.1"/>
    <property type="molecule type" value="Genomic_DNA"/>
</dbReference>
<gene>
    <name evidence="5" type="ORF">L207DRAFT_561149</name>
</gene>
<keyword evidence="6" id="KW-1185">Reference proteome</keyword>
<proteinExistence type="predicted"/>
<evidence type="ECO:0000259" key="4">
    <source>
        <dbReference type="PROSITE" id="PS51212"/>
    </source>
</evidence>
<dbReference type="InterPro" id="IPR051589">
    <property type="entry name" value="Sialate-O-sulfotransferase"/>
</dbReference>